<dbReference type="WBParaSite" id="EVEC_0000249801-mRNA-1">
    <property type="protein sequence ID" value="EVEC_0000249801-mRNA-1"/>
    <property type="gene ID" value="EVEC_0000249801"/>
</dbReference>
<dbReference type="STRING" id="51028.A0A0N4UY57"/>
<dbReference type="Proteomes" id="UP000274131">
    <property type="component" value="Unassembled WGS sequence"/>
</dbReference>
<sequence>MSGITCRNSDSRQLHSTSWIFANSFCPETAVYLFEEINFRIFVELGKCRGVLEVRILWGSRQIRWVSYSSYLRNMTALKKAYLGMQCFWGESSFAKVDGIMKTRVGYAGGKKLSPSYYDIGDHTETIEVQYDDGLVTYETILDWFWSHHDPTQKFKKQYESVIFYTDEEQKKVAEKSIQQIQRKFSPRVVFTRLVQLDKFYQAEDYHQKYWLRCQPAVYNKLGLSDEQLVSSTLAAKVNAFLAGYDNFKVLEKLADEYHLDPDLKKSIGLIARRGGDPRACH</sequence>
<dbReference type="GO" id="GO:0008113">
    <property type="term" value="F:peptide-methionine (S)-S-oxide reductase activity"/>
    <property type="evidence" value="ECO:0007669"/>
    <property type="project" value="UniProtKB-EC"/>
</dbReference>
<proteinExistence type="inferred from homology"/>
<reference evidence="8" key="1">
    <citation type="submission" date="2017-02" db="UniProtKB">
        <authorList>
            <consortium name="WormBaseParasite"/>
        </authorList>
    </citation>
    <scope>IDENTIFICATION</scope>
</reference>
<dbReference type="InterPro" id="IPR036509">
    <property type="entry name" value="Met_Sox_Rdtase_MsrA_sf"/>
</dbReference>
<dbReference type="OrthoDB" id="77405at2759"/>
<dbReference type="Pfam" id="PF01625">
    <property type="entry name" value="PMSR"/>
    <property type="match status" value="1"/>
</dbReference>
<dbReference type="FunFam" id="3.30.1060.10:FF:000004">
    <property type="entry name" value="Peptide methionine sulfoxide reductase A5"/>
    <property type="match status" value="1"/>
</dbReference>
<dbReference type="SUPFAM" id="SSF55068">
    <property type="entry name" value="Peptide methionine sulfoxide reductase"/>
    <property type="match status" value="1"/>
</dbReference>
<dbReference type="HAMAP" id="MF_01401">
    <property type="entry name" value="MsrA"/>
    <property type="match status" value="1"/>
</dbReference>
<dbReference type="PANTHER" id="PTHR43774:SF1">
    <property type="entry name" value="PEPTIDE METHIONINE SULFOXIDE REDUCTASE MSRA 2"/>
    <property type="match status" value="1"/>
</dbReference>
<organism evidence="8">
    <name type="scientific">Enterobius vermicularis</name>
    <name type="common">Human pinworm</name>
    <dbReference type="NCBI Taxonomy" id="51028"/>
    <lineage>
        <taxon>Eukaryota</taxon>
        <taxon>Metazoa</taxon>
        <taxon>Ecdysozoa</taxon>
        <taxon>Nematoda</taxon>
        <taxon>Chromadorea</taxon>
        <taxon>Rhabditida</taxon>
        <taxon>Spirurina</taxon>
        <taxon>Oxyuridomorpha</taxon>
        <taxon>Oxyuroidea</taxon>
        <taxon>Oxyuridae</taxon>
        <taxon>Enterobius</taxon>
    </lineage>
</organism>
<gene>
    <name evidence="6" type="ORF">EVEC_LOCUS2206</name>
</gene>
<dbReference type="EMBL" id="UXUI01007338">
    <property type="protein sequence ID" value="VDD87063.1"/>
    <property type="molecule type" value="Genomic_DNA"/>
</dbReference>
<keyword evidence="3" id="KW-0560">Oxidoreductase</keyword>
<evidence type="ECO:0000313" key="8">
    <source>
        <dbReference type="WBParaSite" id="EVEC_0000249801-mRNA-1"/>
    </source>
</evidence>
<evidence type="ECO:0000256" key="2">
    <source>
        <dbReference type="ARBA" id="ARBA00012502"/>
    </source>
</evidence>
<protein>
    <recommendedName>
        <fullName evidence="2">peptide-methionine (S)-S-oxide reductase</fullName>
        <ecNumber evidence="2">1.8.4.11</ecNumber>
    </recommendedName>
    <alternativeName>
        <fullName evidence="4">Peptide-methionine (S)-S-oxide reductase</fullName>
    </alternativeName>
</protein>
<dbReference type="AlphaFoldDB" id="A0A0N4UY57"/>
<accession>A0A0N4UY57</accession>
<evidence type="ECO:0000256" key="3">
    <source>
        <dbReference type="ARBA" id="ARBA00023002"/>
    </source>
</evidence>
<name>A0A0N4UY57_ENTVE</name>
<evidence type="ECO:0000256" key="4">
    <source>
        <dbReference type="ARBA" id="ARBA00030643"/>
    </source>
</evidence>
<dbReference type="NCBIfam" id="TIGR00401">
    <property type="entry name" value="msrA"/>
    <property type="match status" value="1"/>
</dbReference>
<evidence type="ECO:0000313" key="7">
    <source>
        <dbReference type="Proteomes" id="UP000274131"/>
    </source>
</evidence>
<dbReference type="EC" id="1.8.4.11" evidence="2"/>
<dbReference type="PANTHER" id="PTHR43774">
    <property type="entry name" value="PEPTIDE METHIONINE SULFOXIDE REDUCTASE"/>
    <property type="match status" value="1"/>
</dbReference>
<dbReference type="Gene3D" id="3.30.1060.10">
    <property type="entry name" value="Peptide methionine sulphoxide reductase MsrA"/>
    <property type="match status" value="1"/>
</dbReference>
<evidence type="ECO:0000256" key="1">
    <source>
        <dbReference type="ARBA" id="ARBA00005591"/>
    </source>
</evidence>
<evidence type="ECO:0000259" key="5">
    <source>
        <dbReference type="Pfam" id="PF01625"/>
    </source>
</evidence>
<reference evidence="6 7" key="2">
    <citation type="submission" date="2018-10" db="EMBL/GenBank/DDBJ databases">
        <authorList>
            <consortium name="Pathogen Informatics"/>
        </authorList>
    </citation>
    <scope>NUCLEOTIDE SEQUENCE [LARGE SCALE GENOMIC DNA]</scope>
</reference>
<feature type="domain" description="Peptide methionine sulphoxide reductase MsrA" evidence="5">
    <location>
        <begin position="80"/>
        <end position="214"/>
    </location>
</feature>
<dbReference type="InterPro" id="IPR002569">
    <property type="entry name" value="Met_Sox_Rdtase_MsrA_dom"/>
</dbReference>
<evidence type="ECO:0000313" key="6">
    <source>
        <dbReference type="EMBL" id="VDD87063.1"/>
    </source>
</evidence>
<comment type="similarity">
    <text evidence="1">Belongs to the MsrA Met sulfoxide reductase family.</text>
</comment>
<keyword evidence="7" id="KW-1185">Reference proteome</keyword>